<protein>
    <submittedName>
        <fullName evidence="2">Uncharacterized protein</fullName>
    </submittedName>
</protein>
<evidence type="ECO:0000313" key="2">
    <source>
        <dbReference type="EMBL" id="MBS2965978.1"/>
    </source>
</evidence>
<evidence type="ECO:0000313" key="3">
    <source>
        <dbReference type="Proteomes" id="UP000677913"/>
    </source>
</evidence>
<dbReference type="RefSeq" id="WP_211470605.1">
    <property type="nucleotide sequence ID" value="NZ_JAGSXH010000112.1"/>
</dbReference>
<reference evidence="2" key="1">
    <citation type="submission" date="2021-04" db="EMBL/GenBank/DDBJ databases">
        <title>Genome based classification of Actinospica acidithermotolerans sp. nov., an actinobacterium isolated from an Indonesian hot spring.</title>
        <authorList>
            <person name="Kusuma A.B."/>
            <person name="Putra K.E."/>
            <person name="Nafisah S."/>
            <person name="Loh J."/>
            <person name="Nouioui I."/>
            <person name="Goodfellow M."/>
        </authorList>
    </citation>
    <scope>NUCLEOTIDE SEQUENCE</scope>
    <source>
        <strain evidence="2">DSM 45618</strain>
    </source>
</reference>
<dbReference type="InterPro" id="IPR016024">
    <property type="entry name" value="ARM-type_fold"/>
</dbReference>
<feature type="region of interest" description="Disordered" evidence="1">
    <location>
        <begin position="369"/>
        <end position="389"/>
    </location>
</feature>
<comment type="caution">
    <text evidence="2">The sequence shown here is derived from an EMBL/GenBank/DDBJ whole genome shotgun (WGS) entry which is preliminary data.</text>
</comment>
<dbReference type="SUPFAM" id="SSF48371">
    <property type="entry name" value="ARM repeat"/>
    <property type="match status" value="1"/>
</dbReference>
<gene>
    <name evidence="2" type="ORF">KGA66_23230</name>
</gene>
<proteinExistence type="predicted"/>
<feature type="region of interest" description="Disordered" evidence="1">
    <location>
        <begin position="1"/>
        <end position="60"/>
    </location>
</feature>
<sequence>MSSEPPAGAAQAPGPAQPGPAGAQPDQEPNDRNAGQFAGGTEDEASQRTGFASAAAGNPNRSSGYLGHQYSAQRQFFGGSLQEAVMGDKNVNTFYFGATDRRTLLHHPLSAEALEETLAFVAPRDYPRVAAFASGRPLTVVIGAEGSGRAAAAVHLLANGTGRRAIHVVHPDTDLTLLPGALPKGTGIVLADITARAAASLDDFALRQLVDSLTAAGQKMIVTATDGLAWGARAMAAHCVPLGPAPDPAAVVEKQFRRRFGPSEQAAARALLGRRDVRELIAAHTGGGRPMSDAALLATLLADCAGDPERMAANAGTGMKGNVSGEIERWFEELGDRRQDQFYAIALAVLNGLPNEKIADAGRQLGRLLAPEAPERRDEQKPDPFTGGNRLRLQRVNAVQIPRQRSQGADESGELVVRYLSPDRPRRLLNHVWEQYDEERGALTRWLRELGASPLEDVHIGTGVAVAALAMSSYEHVFQTIVRPWARSRDADQQDAAAVTLQTLGGDPRFAARIKSLIEEWAHPDAEVSLQASAARAYGSRFGAQHIDEAARVLSQLAEIDRWPVTRAVARSLTELIATDTPAVTARVFNLLGSWVSGRNPSVRSTGRLAFLFAAADLVVQVPEGVSGQRAAEWPALLRLDLEPGYSPIIRYLWANALGSADLHESARDVLTAWAESLETNRRGCDALARMLAGCASTDRTRLILHRLAGRWAGRGGGGPAPRAGALLAAAAAS</sequence>
<accession>A0A8J8BE48</accession>
<keyword evidence="3" id="KW-1185">Reference proteome</keyword>
<dbReference type="EMBL" id="JAGSXH010000112">
    <property type="protein sequence ID" value="MBS2965978.1"/>
    <property type="molecule type" value="Genomic_DNA"/>
</dbReference>
<dbReference type="AlphaFoldDB" id="A0A8J8BE48"/>
<feature type="compositionally biased region" description="Basic and acidic residues" evidence="1">
    <location>
        <begin position="373"/>
        <end position="382"/>
    </location>
</feature>
<name>A0A8J8BE48_9ACTN</name>
<dbReference type="Proteomes" id="UP000677913">
    <property type="component" value="Unassembled WGS sequence"/>
</dbReference>
<feature type="compositionally biased region" description="Low complexity" evidence="1">
    <location>
        <begin position="1"/>
        <end position="25"/>
    </location>
</feature>
<organism evidence="2 3">
    <name type="scientific">Actinocrinis puniceicyclus</name>
    <dbReference type="NCBI Taxonomy" id="977794"/>
    <lineage>
        <taxon>Bacteria</taxon>
        <taxon>Bacillati</taxon>
        <taxon>Actinomycetota</taxon>
        <taxon>Actinomycetes</taxon>
        <taxon>Catenulisporales</taxon>
        <taxon>Actinospicaceae</taxon>
        <taxon>Actinocrinis</taxon>
    </lineage>
</organism>
<evidence type="ECO:0000256" key="1">
    <source>
        <dbReference type="SAM" id="MobiDB-lite"/>
    </source>
</evidence>